<keyword evidence="1" id="KW-0560">Oxidoreductase</keyword>
<gene>
    <name evidence="6" type="ORF">BU24DRAFT_441937</name>
</gene>
<evidence type="ECO:0000259" key="5">
    <source>
        <dbReference type="Pfam" id="PF14833"/>
    </source>
</evidence>
<dbReference type="Gene3D" id="1.10.1040.10">
    <property type="entry name" value="N-(1-d-carboxylethyl)-l-norvaline Dehydrogenase, domain 2"/>
    <property type="match status" value="1"/>
</dbReference>
<evidence type="ECO:0000256" key="2">
    <source>
        <dbReference type="ARBA" id="ARBA00023027"/>
    </source>
</evidence>
<dbReference type="InterPro" id="IPR029154">
    <property type="entry name" value="HIBADH-like_NADP-bd"/>
</dbReference>
<dbReference type="Pfam" id="PF03446">
    <property type="entry name" value="NAD_binding_2"/>
    <property type="match status" value="1"/>
</dbReference>
<feature type="active site" evidence="3">
    <location>
        <position position="189"/>
    </location>
</feature>
<keyword evidence="2" id="KW-0520">NAD</keyword>
<evidence type="ECO:0000256" key="1">
    <source>
        <dbReference type="ARBA" id="ARBA00023002"/>
    </source>
</evidence>
<reference evidence="6" key="1">
    <citation type="journal article" date="2020" name="Stud. Mycol.">
        <title>101 Dothideomycetes genomes: a test case for predicting lifestyles and emergence of pathogens.</title>
        <authorList>
            <person name="Haridas S."/>
            <person name="Albert R."/>
            <person name="Binder M."/>
            <person name="Bloem J."/>
            <person name="Labutti K."/>
            <person name="Salamov A."/>
            <person name="Andreopoulos B."/>
            <person name="Baker S."/>
            <person name="Barry K."/>
            <person name="Bills G."/>
            <person name="Bluhm B."/>
            <person name="Cannon C."/>
            <person name="Castanera R."/>
            <person name="Culley D."/>
            <person name="Daum C."/>
            <person name="Ezra D."/>
            <person name="Gonzalez J."/>
            <person name="Henrissat B."/>
            <person name="Kuo A."/>
            <person name="Liang C."/>
            <person name="Lipzen A."/>
            <person name="Lutzoni F."/>
            <person name="Magnuson J."/>
            <person name="Mondo S."/>
            <person name="Nolan M."/>
            <person name="Ohm R."/>
            <person name="Pangilinan J."/>
            <person name="Park H.-J."/>
            <person name="Ramirez L."/>
            <person name="Alfaro M."/>
            <person name="Sun H."/>
            <person name="Tritt A."/>
            <person name="Yoshinaga Y."/>
            <person name="Zwiers L.-H."/>
            <person name="Turgeon B."/>
            <person name="Goodwin S."/>
            <person name="Spatafora J."/>
            <person name="Crous P."/>
            <person name="Grigoriev I."/>
        </authorList>
    </citation>
    <scope>NUCLEOTIDE SEQUENCE</scope>
    <source>
        <strain evidence="6">CBS 175.79</strain>
    </source>
</reference>
<dbReference type="GO" id="GO:0051287">
    <property type="term" value="F:NAD binding"/>
    <property type="evidence" value="ECO:0007669"/>
    <property type="project" value="InterPro"/>
</dbReference>
<name>A0A6A5XNX9_9PLEO</name>
<evidence type="ECO:0000259" key="4">
    <source>
        <dbReference type="Pfam" id="PF03446"/>
    </source>
</evidence>
<dbReference type="SUPFAM" id="SSF48179">
    <property type="entry name" value="6-phosphogluconate dehydrogenase C-terminal domain-like"/>
    <property type="match status" value="1"/>
</dbReference>
<dbReference type="PANTHER" id="PTHR22981:SF81">
    <property type="entry name" value="DEHYDROGENASE, PUTATIVE-RELATED"/>
    <property type="match status" value="1"/>
</dbReference>
<dbReference type="Proteomes" id="UP000799778">
    <property type="component" value="Unassembled WGS sequence"/>
</dbReference>
<dbReference type="InterPro" id="IPR015815">
    <property type="entry name" value="HIBADH-related"/>
</dbReference>
<dbReference type="SUPFAM" id="SSF51735">
    <property type="entry name" value="NAD(P)-binding Rossmann-fold domains"/>
    <property type="match status" value="1"/>
</dbReference>
<evidence type="ECO:0000256" key="3">
    <source>
        <dbReference type="PIRSR" id="PIRSR000103-1"/>
    </source>
</evidence>
<dbReference type="Pfam" id="PF14833">
    <property type="entry name" value="NAD_binding_11"/>
    <property type="match status" value="1"/>
</dbReference>
<protein>
    <recommendedName>
        <fullName evidence="8">3-hydroxyisobutyrate dehydrogenase</fullName>
    </recommendedName>
</protein>
<sequence length="330" mass="35033">MSDVGVIGLGVIGFGMAINLRRKLDSGVTLHVYDVLDTAIQRFLKEAGDYGKVEVATSPADLVGKCGTVLSSLPAGQHVKQVYLEGDNCVLKAPVNADRLIIDCSTIEIELTRDVGNQIMNAGLGNFVDATVSGGVWGANDGTLTFMVGHAKPTEADVVGNRVWNILSLVGQRDKIRFCGGLGMGQVAKIAHNYVSLCNNVTATQGMALGLKYGIDKQVLWECMTDGTANSWVMGLEQPVPGIVPDAPSSNGYRRAFAPALSLKDLGIAVKCAEKVGINPTVGKVAIEAFTVVDNDPRTKNLDHTSLWLHVNDNVDAFIKENGVWPGGTL</sequence>
<dbReference type="InterPro" id="IPR013328">
    <property type="entry name" value="6PGD_dom2"/>
</dbReference>
<organism evidence="6 7">
    <name type="scientific">Aaosphaeria arxii CBS 175.79</name>
    <dbReference type="NCBI Taxonomy" id="1450172"/>
    <lineage>
        <taxon>Eukaryota</taxon>
        <taxon>Fungi</taxon>
        <taxon>Dikarya</taxon>
        <taxon>Ascomycota</taxon>
        <taxon>Pezizomycotina</taxon>
        <taxon>Dothideomycetes</taxon>
        <taxon>Pleosporomycetidae</taxon>
        <taxon>Pleosporales</taxon>
        <taxon>Pleosporales incertae sedis</taxon>
        <taxon>Aaosphaeria</taxon>
    </lineage>
</organism>
<feature type="domain" description="6-phosphogluconate dehydrogenase NADP-binding" evidence="4">
    <location>
        <begin position="3"/>
        <end position="151"/>
    </location>
</feature>
<dbReference type="RefSeq" id="XP_033382886.1">
    <property type="nucleotide sequence ID" value="XM_033530491.1"/>
</dbReference>
<dbReference type="InterPro" id="IPR006115">
    <property type="entry name" value="6PGDH_NADP-bd"/>
</dbReference>
<dbReference type="EMBL" id="ML978070">
    <property type="protein sequence ID" value="KAF2014547.1"/>
    <property type="molecule type" value="Genomic_DNA"/>
</dbReference>
<dbReference type="GO" id="GO:0008442">
    <property type="term" value="F:3-hydroxyisobutyrate dehydrogenase activity"/>
    <property type="evidence" value="ECO:0007669"/>
    <property type="project" value="TreeGrafter"/>
</dbReference>
<dbReference type="PIRSF" id="PIRSF000103">
    <property type="entry name" value="HIBADH"/>
    <property type="match status" value="1"/>
</dbReference>
<dbReference type="GO" id="GO:0005739">
    <property type="term" value="C:mitochondrion"/>
    <property type="evidence" value="ECO:0007669"/>
    <property type="project" value="TreeGrafter"/>
</dbReference>
<proteinExistence type="predicted"/>
<dbReference type="GO" id="GO:0050661">
    <property type="term" value="F:NADP binding"/>
    <property type="evidence" value="ECO:0007669"/>
    <property type="project" value="InterPro"/>
</dbReference>
<keyword evidence="7" id="KW-1185">Reference proteome</keyword>
<dbReference type="InterPro" id="IPR036291">
    <property type="entry name" value="NAD(P)-bd_dom_sf"/>
</dbReference>
<dbReference type="PANTHER" id="PTHR22981">
    <property type="entry name" value="3-HYDROXYISOBUTYRATE DEHYDROGENASE-RELATED"/>
    <property type="match status" value="1"/>
</dbReference>
<feature type="domain" description="3-hydroxyisobutyrate dehydrogenase-like NAD-binding" evidence="5">
    <location>
        <begin position="183"/>
        <end position="307"/>
    </location>
</feature>
<dbReference type="Gene3D" id="3.40.50.720">
    <property type="entry name" value="NAD(P)-binding Rossmann-like Domain"/>
    <property type="match status" value="1"/>
</dbReference>
<dbReference type="InterPro" id="IPR008927">
    <property type="entry name" value="6-PGluconate_DH-like_C_sf"/>
</dbReference>
<dbReference type="OrthoDB" id="21615at2759"/>
<dbReference type="GeneID" id="54287888"/>
<evidence type="ECO:0008006" key="8">
    <source>
        <dbReference type="Google" id="ProtNLM"/>
    </source>
</evidence>
<evidence type="ECO:0000313" key="7">
    <source>
        <dbReference type="Proteomes" id="UP000799778"/>
    </source>
</evidence>
<accession>A0A6A5XNX9</accession>
<evidence type="ECO:0000313" key="6">
    <source>
        <dbReference type="EMBL" id="KAF2014547.1"/>
    </source>
</evidence>
<dbReference type="AlphaFoldDB" id="A0A6A5XNX9"/>
<dbReference type="GO" id="GO:0006574">
    <property type="term" value="P:L-valine catabolic process"/>
    <property type="evidence" value="ECO:0007669"/>
    <property type="project" value="TreeGrafter"/>
</dbReference>